<keyword evidence="14" id="KW-1185">Reference proteome</keyword>
<dbReference type="EC" id="3.6.5.3" evidence="10"/>
<dbReference type="SUPFAM" id="SSF50447">
    <property type="entry name" value="Translation proteins"/>
    <property type="match status" value="1"/>
</dbReference>
<dbReference type="InterPro" id="IPR004161">
    <property type="entry name" value="EFTu-like_2"/>
</dbReference>
<feature type="binding site" evidence="10">
    <location>
        <begin position="81"/>
        <end position="85"/>
    </location>
    <ligand>
        <name>GTP</name>
        <dbReference type="ChEBI" id="CHEBI:37565"/>
    </ligand>
</feature>
<dbReference type="InterPro" id="IPR031157">
    <property type="entry name" value="G_TR_CS"/>
</dbReference>
<organism evidence="12 14">
    <name type="scientific">Clostridium estertheticum subsp. estertheticum</name>
    <dbReference type="NCBI Taxonomy" id="1552"/>
    <lineage>
        <taxon>Bacteria</taxon>
        <taxon>Bacillati</taxon>
        <taxon>Bacillota</taxon>
        <taxon>Clostridia</taxon>
        <taxon>Eubacteriales</taxon>
        <taxon>Clostridiaceae</taxon>
        <taxon>Clostridium</taxon>
    </lineage>
</organism>
<evidence type="ECO:0000256" key="3">
    <source>
        <dbReference type="ARBA" id="ARBA00022741"/>
    </source>
</evidence>
<evidence type="ECO:0000259" key="11">
    <source>
        <dbReference type="PROSITE" id="PS51722"/>
    </source>
</evidence>
<dbReference type="InterPro" id="IPR009000">
    <property type="entry name" value="Transl_B-barrel_sf"/>
</dbReference>
<dbReference type="PROSITE" id="PS51722">
    <property type="entry name" value="G_TR_2"/>
    <property type="match status" value="1"/>
</dbReference>
<dbReference type="FunFam" id="2.40.30.10:FF:000001">
    <property type="entry name" value="Elongation factor Tu"/>
    <property type="match status" value="1"/>
</dbReference>
<keyword evidence="7 10" id="KW-0648">Protein biosynthesis</keyword>
<accession>A0A1J0GLY1</accession>
<keyword evidence="10" id="KW-0479">Metal-binding</keyword>
<name>A0A1J0GLY1_9CLOT</name>
<keyword evidence="3 10" id="KW-0547">Nucleotide-binding</keyword>
<dbReference type="InterPro" id="IPR033720">
    <property type="entry name" value="EFTU_2"/>
</dbReference>
<keyword evidence="4 10" id="KW-0251">Elongation factor</keyword>
<dbReference type="InterPro" id="IPR041709">
    <property type="entry name" value="EF-Tu_GTP-bd"/>
</dbReference>
<dbReference type="InterPro" id="IPR027417">
    <property type="entry name" value="P-loop_NTPase"/>
</dbReference>
<evidence type="ECO:0000256" key="2">
    <source>
        <dbReference type="ARBA" id="ARBA00022490"/>
    </source>
</evidence>
<dbReference type="PRINTS" id="PR00315">
    <property type="entry name" value="ELONGATNFCT"/>
</dbReference>
<dbReference type="AlphaFoldDB" id="A0A1J0GLY1"/>
<comment type="catalytic activity">
    <reaction evidence="10">
        <text>GTP + H2O = GDP + phosphate + H(+)</text>
        <dbReference type="Rhea" id="RHEA:19669"/>
        <dbReference type="ChEBI" id="CHEBI:15377"/>
        <dbReference type="ChEBI" id="CHEBI:15378"/>
        <dbReference type="ChEBI" id="CHEBI:37565"/>
        <dbReference type="ChEBI" id="CHEBI:43474"/>
        <dbReference type="ChEBI" id="CHEBI:58189"/>
        <dbReference type="EC" id="3.6.5.3"/>
    </reaction>
</comment>
<evidence type="ECO:0000256" key="1">
    <source>
        <dbReference type="ARBA" id="ARBA00007249"/>
    </source>
</evidence>
<dbReference type="CDD" id="cd03697">
    <property type="entry name" value="EFTU_II"/>
    <property type="match status" value="1"/>
</dbReference>
<dbReference type="PROSITE" id="PS00301">
    <property type="entry name" value="G_TR_1"/>
    <property type="match status" value="1"/>
</dbReference>
<reference evidence="12" key="2">
    <citation type="journal article" date="2016" name="Front. Microbiol.">
        <title>Complete genome sequence of Clostridium estertheticum DSM 8809, a microbe identified in spoiled vacuum packed beef.</title>
        <authorList>
            <person name="Yu Z."/>
            <person name="Gunn L."/>
            <person name="Brennan E."/>
            <person name="Reid R."/>
            <person name="Wall P.G."/>
            <person name="Gaora O.P."/>
            <person name="Hurley D."/>
            <person name="Bolton D."/>
            <person name="Fanning S."/>
        </authorList>
    </citation>
    <scope>NUCLEOTIDE SEQUENCE</scope>
    <source>
        <strain evidence="12">DSM 8809</strain>
    </source>
</reference>
<dbReference type="InterPro" id="IPR050055">
    <property type="entry name" value="EF-Tu_GTPase"/>
</dbReference>
<feature type="binding site" evidence="10">
    <location>
        <begin position="136"/>
        <end position="139"/>
    </location>
    <ligand>
        <name>GTP</name>
        <dbReference type="ChEBI" id="CHEBI:37565"/>
    </ligand>
</feature>
<dbReference type="InterPro" id="IPR004160">
    <property type="entry name" value="Transl_elong_EFTu/EF1A_C"/>
</dbReference>
<dbReference type="RefSeq" id="WP_071614634.1">
    <property type="nucleotide sequence ID" value="NZ_CP015756.1"/>
</dbReference>
<dbReference type="Proteomes" id="UP000182569">
    <property type="component" value="Chromosome"/>
</dbReference>
<feature type="binding site" evidence="10">
    <location>
        <position position="26"/>
    </location>
    <ligand>
        <name>Mg(2+)</name>
        <dbReference type="ChEBI" id="CHEBI:18420"/>
    </ligand>
</feature>
<evidence type="ECO:0000313" key="12">
    <source>
        <dbReference type="EMBL" id="APC42347.1"/>
    </source>
</evidence>
<evidence type="ECO:0000256" key="7">
    <source>
        <dbReference type="ARBA" id="ARBA00022917"/>
    </source>
</evidence>
<dbReference type="KEGG" id="ceu:A7L45_20920"/>
<gene>
    <name evidence="10" type="primary">tuf</name>
    <name evidence="12" type="ORF">A7L45_20920</name>
    <name evidence="13" type="ORF">A7L45_20990</name>
</gene>
<dbReference type="Pfam" id="PF03143">
    <property type="entry name" value="GTP_EFTU_D3"/>
    <property type="match status" value="1"/>
</dbReference>
<dbReference type="HAMAP" id="MF_00118_B">
    <property type="entry name" value="EF_Tu_B"/>
    <property type="match status" value="1"/>
</dbReference>
<evidence type="ECO:0000256" key="8">
    <source>
        <dbReference type="ARBA" id="ARBA00023134"/>
    </source>
</evidence>
<dbReference type="Pfam" id="PF03144">
    <property type="entry name" value="GTP_EFTU_D2"/>
    <property type="match status" value="1"/>
</dbReference>
<evidence type="ECO:0000313" key="14">
    <source>
        <dbReference type="Proteomes" id="UP000182569"/>
    </source>
</evidence>
<keyword evidence="2 10" id="KW-0963">Cytoplasm</keyword>
<dbReference type="GO" id="GO:0005525">
    <property type="term" value="F:GTP binding"/>
    <property type="evidence" value="ECO:0007669"/>
    <property type="project" value="UniProtKB-UniRule"/>
</dbReference>
<evidence type="ECO:0000256" key="9">
    <source>
        <dbReference type="ARBA" id="ARBA00029554"/>
    </source>
</evidence>
<dbReference type="GO" id="GO:0003924">
    <property type="term" value="F:GTPase activity"/>
    <property type="evidence" value="ECO:0007669"/>
    <property type="project" value="UniProtKB-UniRule"/>
</dbReference>
<dbReference type="InterPro" id="IPR005225">
    <property type="entry name" value="Small_GTP-bd"/>
</dbReference>
<evidence type="ECO:0000256" key="10">
    <source>
        <dbReference type="HAMAP-Rule" id="MF_00118"/>
    </source>
</evidence>
<dbReference type="GO" id="GO:0005829">
    <property type="term" value="C:cytosol"/>
    <property type="evidence" value="ECO:0007669"/>
    <property type="project" value="TreeGrafter"/>
</dbReference>
<dbReference type="CDD" id="cd03707">
    <property type="entry name" value="EFTU_III"/>
    <property type="match status" value="1"/>
</dbReference>
<comment type="function">
    <text evidence="10">GTP hydrolase that promotes the GTP-dependent binding of aminoacyl-tRNA to the A-site of ribosomes during protein biosynthesis.</text>
</comment>
<dbReference type="SUPFAM" id="SSF50465">
    <property type="entry name" value="EF-Tu/eEF-1alpha/eIF2-gamma C-terminal domain"/>
    <property type="match status" value="1"/>
</dbReference>
<comment type="subcellular location">
    <subcellularLocation>
        <location evidence="10">Cytoplasm</location>
    </subcellularLocation>
</comment>
<dbReference type="InterPro" id="IPR004541">
    <property type="entry name" value="Transl_elong_EFTu/EF1A_bac/org"/>
</dbReference>
<reference evidence="14" key="1">
    <citation type="journal article" date="2016" name="Front. Microbiol.">
        <title>Complete Genome Sequence of Clostridium estertheticum DSM 8809, a Microbe Identified in Spoiled Vacuum Packed Beef.</title>
        <authorList>
            <person name="Yu Z."/>
            <person name="Gunn L."/>
            <person name="Brennan E."/>
            <person name="Reid R."/>
            <person name="Wall P.G."/>
            <person name="Gaora O.P."/>
            <person name="Hurley D."/>
            <person name="Bolton D."/>
            <person name="Fanning S."/>
        </authorList>
    </citation>
    <scope>NUCLEOTIDE SEQUENCE [LARGE SCALE GENOMIC DNA]</scope>
    <source>
        <strain evidence="14">DSM 8809</strain>
    </source>
</reference>
<dbReference type="NCBIfam" id="NF009373">
    <property type="entry name" value="PRK12736.1"/>
    <property type="match status" value="1"/>
</dbReference>
<comment type="subunit">
    <text evidence="10">Monomer.</text>
</comment>
<evidence type="ECO:0000313" key="13">
    <source>
        <dbReference type="EMBL" id="APC42361.1"/>
    </source>
</evidence>
<comment type="similarity">
    <text evidence="1 10">Belongs to the TRAFAC class translation factor GTPase superfamily. Classic translation factor GTPase family. EF-Tu/EF-1A subfamily.</text>
</comment>
<dbReference type="InterPro" id="IPR009001">
    <property type="entry name" value="Transl_elong_EF1A/Init_IF2_C"/>
</dbReference>
<keyword evidence="6 10" id="KW-0460">Magnesium</keyword>
<keyword evidence="8 10" id="KW-0342">GTP-binding</keyword>
<dbReference type="PANTHER" id="PTHR43721:SF22">
    <property type="entry name" value="ELONGATION FACTOR TU, MITOCHONDRIAL"/>
    <property type="match status" value="1"/>
</dbReference>
<dbReference type="Gene3D" id="3.40.50.300">
    <property type="entry name" value="P-loop containing nucleotide triphosphate hydrolases"/>
    <property type="match status" value="1"/>
</dbReference>
<evidence type="ECO:0000256" key="5">
    <source>
        <dbReference type="ARBA" id="ARBA00022801"/>
    </source>
</evidence>
<evidence type="ECO:0000256" key="4">
    <source>
        <dbReference type="ARBA" id="ARBA00022768"/>
    </source>
</evidence>
<dbReference type="NCBIfam" id="TIGR00231">
    <property type="entry name" value="small_GTP"/>
    <property type="match status" value="1"/>
</dbReference>
<dbReference type="Pfam" id="PF00009">
    <property type="entry name" value="GTP_EFTU"/>
    <property type="match status" value="1"/>
</dbReference>
<dbReference type="SUPFAM" id="SSF52540">
    <property type="entry name" value="P-loop containing nucleoside triphosphate hydrolases"/>
    <property type="match status" value="1"/>
</dbReference>
<feature type="binding site" evidence="10">
    <location>
        <begin position="19"/>
        <end position="26"/>
    </location>
    <ligand>
        <name>GTP</name>
        <dbReference type="ChEBI" id="CHEBI:37565"/>
    </ligand>
</feature>
<keyword evidence="5 10" id="KW-0378">Hydrolase</keyword>
<dbReference type="EMBL" id="CP015756">
    <property type="protein sequence ID" value="APC42347.1"/>
    <property type="molecule type" value="Genomic_DNA"/>
</dbReference>
<protein>
    <recommendedName>
        <fullName evidence="9 10">Elongation factor Tu</fullName>
        <shortName evidence="10">EF-Tu</shortName>
        <ecNumber evidence="10">3.6.5.3</ecNumber>
    </recommendedName>
</protein>
<dbReference type="InterPro" id="IPR000795">
    <property type="entry name" value="T_Tr_GTP-bd_dom"/>
</dbReference>
<feature type="domain" description="Tr-type G" evidence="11">
    <location>
        <begin position="10"/>
        <end position="206"/>
    </location>
</feature>
<evidence type="ECO:0000256" key="6">
    <source>
        <dbReference type="ARBA" id="ARBA00022842"/>
    </source>
</evidence>
<dbReference type="KEGG" id="ceu:A7L45_20990"/>
<dbReference type="NCBIfam" id="NF000766">
    <property type="entry name" value="PRK00049.1"/>
    <property type="match status" value="1"/>
</dbReference>
<dbReference type="NCBIfam" id="TIGR00485">
    <property type="entry name" value="EF-Tu"/>
    <property type="match status" value="1"/>
</dbReference>
<dbReference type="Gene3D" id="2.40.30.10">
    <property type="entry name" value="Translation factors"/>
    <property type="match status" value="2"/>
</dbReference>
<dbReference type="CDD" id="cd01884">
    <property type="entry name" value="EF_Tu"/>
    <property type="match status" value="1"/>
</dbReference>
<dbReference type="STRING" id="1552.A7L45_20920"/>
<dbReference type="PANTHER" id="PTHR43721">
    <property type="entry name" value="ELONGATION FACTOR TU-RELATED"/>
    <property type="match status" value="1"/>
</dbReference>
<dbReference type="GeneID" id="83590511"/>
<dbReference type="OrthoDB" id="9804504at2"/>
<dbReference type="NCBIfam" id="NF009372">
    <property type="entry name" value="PRK12735.1"/>
    <property type="match status" value="1"/>
</dbReference>
<dbReference type="GO" id="GO:0000287">
    <property type="term" value="F:magnesium ion binding"/>
    <property type="evidence" value="ECO:0007669"/>
    <property type="project" value="UniProtKB-UniRule"/>
</dbReference>
<proteinExistence type="inferred from homology"/>
<dbReference type="FunFam" id="3.40.50.300:FF:000003">
    <property type="entry name" value="Elongation factor Tu"/>
    <property type="match status" value="1"/>
</dbReference>
<dbReference type="EMBL" id="CP015756">
    <property type="protein sequence ID" value="APC42361.1"/>
    <property type="molecule type" value="Genomic_DNA"/>
</dbReference>
<sequence length="397" mass="43448">MAKAKFERTKPHVNIGTIGHVDHGKTTLTAAITAVLATKGLAEVSRFDQIDKAPEERERGITINTSHVEYETENRHYAHVDCPGHADYVKNMITGAAQMDGAILVVSAADGPMPQTREHILLASRVGVGYIVVFLNKADMVDDPELLELVEMEVRELLSEYDFPGDDIPIVTGSALKALENPTDPEATKCIYELMEAVDTYIPTPERATDKAFLMPVEDVFTITGRGTVATGRVETGILKVGEEVEIVGLSEDKRKVVCTGVEMFRKLLDQAMAGDNIGALLRGVQRADIQRGQVLAKPGSIHPHAKFVGQVYVLKKEEGGRHTPFFDGYRPQFYFRTTDVTGSIKLPDGMEMVMPGDHIDMNVELITQVAMDEGLRFAIREGGRTVGSGVVTSIVK</sequence>
<dbReference type="GO" id="GO:0003746">
    <property type="term" value="F:translation elongation factor activity"/>
    <property type="evidence" value="ECO:0007669"/>
    <property type="project" value="UniProtKB-UniRule"/>
</dbReference>